<dbReference type="Pfam" id="PF24346">
    <property type="entry name" value="DUF7507"/>
    <property type="match status" value="1"/>
</dbReference>
<dbReference type="InterPro" id="IPR047589">
    <property type="entry name" value="DUF11_rpt"/>
</dbReference>
<evidence type="ECO:0000256" key="2">
    <source>
        <dbReference type="SAM" id="SignalP"/>
    </source>
</evidence>
<dbReference type="InterPro" id="IPR051172">
    <property type="entry name" value="Chlamydia_OmcB"/>
</dbReference>
<dbReference type="Pfam" id="PF01345">
    <property type="entry name" value="DUF11"/>
    <property type="match status" value="2"/>
</dbReference>
<dbReference type="InterPro" id="IPR055354">
    <property type="entry name" value="DUF7507"/>
</dbReference>
<dbReference type="PANTHER" id="PTHR34819">
    <property type="entry name" value="LARGE CYSTEINE-RICH PERIPLASMIC PROTEIN OMCB"/>
    <property type="match status" value="1"/>
</dbReference>
<dbReference type="InterPro" id="IPR013783">
    <property type="entry name" value="Ig-like_fold"/>
</dbReference>
<feature type="domain" description="DUF7507" evidence="4">
    <location>
        <begin position="628"/>
        <end position="725"/>
    </location>
</feature>
<dbReference type="Gene3D" id="2.60.40.10">
    <property type="entry name" value="Immunoglobulins"/>
    <property type="match status" value="1"/>
</dbReference>
<dbReference type="AlphaFoldDB" id="A0A0G0PZD0"/>
<evidence type="ECO:0000259" key="4">
    <source>
        <dbReference type="Pfam" id="PF24346"/>
    </source>
</evidence>
<comment type="caution">
    <text evidence="5">The sequence shown here is derived from an EMBL/GenBank/DDBJ whole genome shotgun (WGS) entry which is preliminary data.</text>
</comment>
<feature type="chain" id="PRO_5002533960" description="DUF11 domain-containing protein" evidence="2">
    <location>
        <begin position="36"/>
        <end position="930"/>
    </location>
</feature>
<evidence type="ECO:0000256" key="1">
    <source>
        <dbReference type="SAM" id="MobiDB-lite"/>
    </source>
</evidence>
<proteinExistence type="predicted"/>
<accession>A0A0G0PZD0</accession>
<dbReference type="PANTHER" id="PTHR34819:SF3">
    <property type="entry name" value="CELL SURFACE PROTEIN"/>
    <property type="match status" value="1"/>
</dbReference>
<evidence type="ECO:0000313" key="6">
    <source>
        <dbReference type="Proteomes" id="UP000034137"/>
    </source>
</evidence>
<feature type="compositionally biased region" description="Gly residues" evidence="1">
    <location>
        <begin position="603"/>
        <end position="623"/>
    </location>
</feature>
<feature type="signal peptide" evidence="2">
    <location>
        <begin position="1"/>
        <end position="35"/>
    </location>
</feature>
<dbReference type="EMBL" id="LBXO01000011">
    <property type="protein sequence ID" value="KKR33273.1"/>
    <property type="molecule type" value="Genomic_DNA"/>
</dbReference>
<feature type="domain" description="DUF11" evidence="3">
    <location>
        <begin position="478"/>
        <end position="588"/>
    </location>
</feature>
<evidence type="ECO:0000259" key="3">
    <source>
        <dbReference type="Pfam" id="PF01345"/>
    </source>
</evidence>
<evidence type="ECO:0000313" key="5">
    <source>
        <dbReference type="EMBL" id="KKR33273.1"/>
    </source>
</evidence>
<organism evidence="5 6">
    <name type="scientific">Candidatus Falkowbacteria bacterium GW2011_GWF2_39_8</name>
    <dbReference type="NCBI Taxonomy" id="1618642"/>
    <lineage>
        <taxon>Bacteria</taxon>
        <taxon>Candidatus Falkowiibacteriota</taxon>
    </lineage>
</organism>
<name>A0A0G0PZD0_9BACT</name>
<dbReference type="NCBIfam" id="TIGR01451">
    <property type="entry name" value="B_ant_repeat"/>
    <property type="match status" value="1"/>
</dbReference>
<keyword evidence="2" id="KW-0732">Signal</keyword>
<dbReference type="Proteomes" id="UP000034137">
    <property type="component" value="Unassembled WGS sequence"/>
</dbReference>
<feature type="compositionally biased region" description="Polar residues" evidence="1">
    <location>
        <begin position="75"/>
        <end position="94"/>
    </location>
</feature>
<dbReference type="InterPro" id="IPR001434">
    <property type="entry name" value="OmcB-like_DUF11"/>
</dbReference>
<feature type="region of interest" description="Disordered" evidence="1">
    <location>
        <begin position="43"/>
        <end position="94"/>
    </location>
</feature>
<feature type="region of interest" description="Disordered" evidence="1">
    <location>
        <begin position="603"/>
        <end position="627"/>
    </location>
</feature>
<gene>
    <name evidence="5" type="ORF">UT64_C0011G0006</name>
</gene>
<feature type="domain" description="DUF11" evidence="3">
    <location>
        <begin position="761"/>
        <end position="844"/>
    </location>
</feature>
<reference evidence="5 6" key="1">
    <citation type="journal article" date="2015" name="Nature">
        <title>rRNA introns, odd ribosomes, and small enigmatic genomes across a large radiation of phyla.</title>
        <authorList>
            <person name="Brown C.T."/>
            <person name="Hug L.A."/>
            <person name="Thomas B.C."/>
            <person name="Sharon I."/>
            <person name="Castelle C.J."/>
            <person name="Singh A."/>
            <person name="Wilkins M.J."/>
            <person name="Williams K.H."/>
            <person name="Banfield J.F."/>
        </authorList>
    </citation>
    <scope>NUCLEOTIDE SEQUENCE [LARGE SCALE GENOMIC DNA]</scope>
</reference>
<evidence type="ECO:0008006" key="7">
    <source>
        <dbReference type="Google" id="ProtNLM"/>
    </source>
</evidence>
<sequence>MKKNKNLKGRKIIFFVLSCFILSALNILPVINALAADEAPTSTTATSTETIPEQSLTGVVTGPGESQPGTLEGVVQTSPTSTSGVINNNQADLGNGIDTTASTSDNAIMNAASNPTSTSTPGSNGTSTGSTIDTGNIDIANAVVNLVNNNIIGSGVQYLVNIFKNLIQDVDLSGVGQSVPTQTLDMTNNNAGTIDNKIVIKADTGENIIASSSGPSLIETGDIKIANDVINMANINIVGNGWYFAVVNIFGELDGDIILPAMMEEENEGSASTTESNLKHPRHERKIRKATTEFLITNKNNSELNNNININANTGDNSISSSTYQNILKTGSVNSTVNAFNLVNYNVFSNSWKFCKINIYGTWDGVIQGLPEGYGYFEDENGVTIFEELSDYEKNQLYSKFLLSNNNNATTTNNIDIDANTGKNLILDGSGEIKTGNIDITNNILNFINSNFVGDNWQFSLINVFGNWKGNLAFGKPDLWITQSNIDKKSLMRGEAITYTILYGNKGDSSATDAKLKCNLDNRLAFVNSSNPIGDSMDWTLGKIPPNTQGSITYTVYAKNDIPVGETQSTSKLSISAVESDRDLSNNNLDSLLILNGGSSGGGSGGGGGSSSGSASSGGGGGSAPRANLAVIKTNDTNGPVHPGDIVNYKINIKNTGNANLDQVKVADAISNIKDGQELGQNLWDLGTILPGEEINIDYALEIKDSIQSGIYINQATVKGYDSYQKKNIAALASSKIKIDNLNQNGKLSRLAFGRISKKLSAKPGESVDQELIITNNSLQKIEKVNITEKLPKGLLFEDKKNTKTWTLENIEPGKIKNIKYKIMVEKNAKPQTYSITTIADTDKDEMPLSLIFKLKVVPDQKVLGVKINNPAKLKTAKTKALPKAVAKVKTQIKKSPVTTNIKSSVKKINNLPKKIIQLPGKLISAMAKK</sequence>
<protein>
    <recommendedName>
        <fullName evidence="7">DUF11 domain-containing protein</fullName>
    </recommendedName>
</protein>